<dbReference type="Gene3D" id="3.30.2310.40">
    <property type="match status" value="1"/>
</dbReference>
<dbReference type="GO" id="GO:0009372">
    <property type="term" value="P:quorum sensing"/>
    <property type="evidence" value="ECO:0007669"/>
    <property type="project" value="InterPro"/>
</dbReference>
<comment type="caution">
    <text evidence="1">The sequence shown here is derived from an EMBL/GenBank/DDBJ whole genome shotgun (WGS) entry which is preliminary data.</text>
</comment>
<organism evidence="1 2">
    <name type="scientific">Eiseniibacteriota bacterium</name>
    <dbReference type="NCBI Taxonomy" id="2212470"/>
    <lineage>
        <taxon>Bacteria</taxon>
        <taxon>Candidatus Eiseniibacteriota</taxon>
    </lineage>
</organism>
<dbReference type="GO" id="GO:0044010">
    <property type="term" value="P:single-species biofilm formation"/>
    <property type="evidence" value="ECO:0007669"/>
    <property type="project" value="InterPro"/>
</dbReference>
<dbReference type="EMBL" id="VBPB01000108">
    <property type="protein sequence ID" value="TMQ72414.1"/>
    <property type="molecule type" value="Genomic_DNA"/>
</dbReference>
<dbReference type="InterPro" id="IPR038493">
    <property type="entry name" value="MqsR_sf"/>
</dbReference>
<protein>
    <recommendedName>
        <fullName evidence="3">Type II toxin-antitoxin system MqsR family toxin</fullName>
    </recommendedName>
</protein>
<proteinExistence type="predicted"/>
<dbReference type="Proteomes" id="UP000319771">
    <property type="component" value="Unassembled WGS sequence"/>
</dbReference>
<evidence type="ECO:0000313" key="2">
    <source>
        <dbReference type="Proteomes" id="UP000319771"/>
    </source>
</evidence>
<evidence type="ECO:0000313" key="1">
    <source>
        <dbReference type="EMBL" id="TMQ72414.1"/>
    </source>
</evidence>
<evidence type="ECO:0008006" key="3">
    <source>
        <dbReference type="Google" id="ProtNLM"/>
    </source>
</evidence>
<dbReference type="AlphaFoldDB" id="A0A538U948"/>
<sequence>MPRWLQGILGRIRELAGAGKVRFTHKALRELVRLDLAFDQDDCCDVLKKLTATDSAGRIRSTITGEWMYVFKPTVTGTQLYLKLILRGDCIIISFHEEGNEDGN</sequence>
<gene>
    <name evidence="1" type="ORF">E6K81_07440</name>
</gene>
<accession>A0A538U948</accession>
<name>A0A538U948_UNCEI</name>
<dbReference type="GO" id="GO:0017148">
    <property type="term" value="P:negative regulation of translation"/>
    <property type="evidence" value="ECO:0007669"/>
    <property type="project" value="InterPro"/>
</dbReference>
<reference evidence="1 2" key="1">
    <citation type="journal article" date="2019" name="Nat. Microbiol.">
        <title>Mediterranean grassland soil C-N compound turnover is dependent on rainfall and depth, and is mediated by genomically divergent microorganisms.</title>
        <authorList>
            <person name="Diamond S."/>
            <person name="Andeer P.F."/>
            <person name="Li Z."/>
            <person name="Crits-Christoph A."/>
            <person name="Burstein D."/>
            <person name="Anantharaman K."/>
            <person name="Lane K.R."/>
            <person name="Thomas B.C."/>
            <person name="Pan C."/>
            <person name="Northen T.R."/>
            <person name="Banfield J.F."/>
        </authorList>
    </citation>
    <scope>NUCLEOTIDE SEQUENCE [LARGE SCALE GENOMIC DNA]</scope>
    <source>
        <strain evidence="1">WS_11</strain>
    </source>
</reference>
<dbReference type="Pfam" id="PF15723">
    <property type="entry name" value="MqsR_toxin"/>
    <property type="match status" value="1"/>
</dbReference>
<dbReference type="InterPro" id="IPR031451">
    <property type="entry name" value="MqsR_toxin"/>
</dbReference>